<dbReference type="EMBL" id="CP158375">
    <property type="protein sequence ID" value="XDO98195.1"/>
    <property type="molecule type" value="Genomic_DNA"/>
</dbReference>
<proteinExistence type="predicted"/>
<gene>
    <name evidence="1" type="ORF">ABOZ73_07205</name>
</gene>
<sequence>MRIEFTPVAVATDSADREGYLMLADDELVGVIVKLAGREHGKLQGAFYLEAGFGRCAVTPSETFASLEKAGAWARSRLH</sequence>
<organism evidence="1">
    <name type="scientific">Caulobacter sp. 73W</name>
    <dbReference type="NCBI Taxonomy" id="3161137"/>
    <lineage>
        <taxon>Bacteria</taxon>
        <taxon>Pseudomonadati</taxon>
        <taxon>Pseudomonadota</taxon>
        <taxon>Alphaproteobacteria</taxon>
        <taxon>Caulobacterales</taxon>
        <taxon>Caulobacteraceae</taxon>
        <taxon>Caulobacter</taxon>
    </lineage>
</organism>
<dbReference type="AlphaFoldDB" id="A0AB39KWN0"/>
<evidence type="ECO:0000313" key="1">
    <source>
        <dbReference type="EMBL" id="XDO98195.1"/>
    </source>
</evidence>
<protein>
    <submittedName>
        <fullName evidence="1">Uncharacterized protein</fullName>
    </submittedName>
</protein>
<accession>A0AB39KWN0</accession>
<dbReference type="RefSeq" id="WP_369061917.1">
    <property type="nucleotide sequence ID" value="NZ_CP158375.1"/>
</dbReference>
<reference evidence="1" key="1">
    <citation type="submission" date="2024-06" db="EMBL/GenBank/DDBJ databases">
        <title>Caulobacter inopinatus, sp. nov.</title>
        <authorList>
            <person name="Donachie S.P."/>
        </authorList>
    </citation>
    <scope>NUCLEOTIDE SEQUENCE</scope>
    <source>
        <strain evidence="1">73W</strain>
    </source>
</reference>
<name>A0AB39KWN0_9CAUL</name>